<protein>
    <submittedName>
        <fullName evidence="2">Uncharacterized protein</fullName>
    </submittedName>
</protein>
<feature type="compositionally biased region" description="Basic and acidic residues" evidence="1">
    <location>
        <begin position="176"/>
        <end position="188"/>
    </location>
</feature>
<evidence type="ECO:0000256" key="1">
    <source>
        <dbReference type="SAM" id="MobiDB-lite"/>
    </source>
</evidence>
<dbReference type="Gene3D" id="2.40.70.10">
    <property type="entry name" value="Acid Proteases"/>
    <property type="match status" value="1"/>
</dbReference>
<sequence>MSLSMLQMICEVEVRPTTMTLQLANRSIKYPHGVVEDLWVKVDKFWSPVDFVVMDMEDDYEVPLILGRPFMKIAKVIIDVDDGKLKVKVQDDEVSFNVFKAMKHPSDKTGCFRVDVIDELCMEAQREFSVAIPLEKSLVNAVSEINDKEEKEIHKCLEELDKAKEISPNSTSVQDLNKEEKSQPQKLERKQLPSHLKYVFLEANGGKPVIISSSLSIEEEKKLVEVL</sequence>
<dbReference type="Proteomes" id="UP000075243">
    <property type="component" value="Unassembled WGS sequence"/>
</dbReference>
<proteinExistence type="predicted"/>
<keyword evidence="3" id="KW-1185">Reference proteome</keyword>
<accession>A0A151RM74</accession>
<dbReference type="CDD" id="cd00303">
    <property type="entry name" value="retropepsin_like"/>
    <property type="match status" value="1"/>
</dbReference>
<name>A0A151RM74_CAJCA</name>
<dbReference type="Gramene" id="C.cajan_32727.t">
    <property type="protein sequence ID" value="C.cajan_32727.t.cds1"/>
    <property type="gene ID" value="C.cajan_32727"/>
</dbReference>
<feature type="region of interest" description="Disordered" evidence="1">
    <location>
        <begin position="167"/>
        <end position="188"/>
    </location>
</feature>
<dbReference type="EMBL" id="KQ483662">
    <property type="protein sequence ID" value="KYP43575.1"/>
    <property type="molecule type" value="Genomic_DNA"/>
</dbReference>
<organism evidence="2 3">
    <name type="scientific">Cajanus cajan</name>
    <name type="common">Pigeon pea</name>
    <name type="synonym">Cajanus indicus</name>
    <dbReference type="NCBI Taxonomy" id="3821"/>
    <lineage>
        <taxon>Eukaryota</taxon>
        <taxon>Viridiplantae</taxon>
        <taxon>Streptophyta</taxon>
        <taxon>Embryophyta</taxon>
        <taxon>Tracheophyta</taxon>
        <taxon>Spermatophyta</taxon>
        <taxon>Magnoliopsida</taxon>
        <taxon>eudicotyledons</taxon>
        <taxon>Gunneridae</taxon>
        <taxon>Pentapetalae</taxon>
        <taxon>rosids</taxon>
        <taxon>fabids</taxon>
        <taxon>Fabales</taxon>
        <taxon>Fabaceae</taxon>
        <taxon>Papilionoideae</taxon>
        <taxon>50 kb inversion clade</taxon>
        <taxon>NPAAA clade</taxon>
        <taxon>indigoferoid/millettioid clade</taxon>
        <taxon>Phaseoleae</taxon>
        <taxon>Cajanus</taxon>
    </lineage>
</organism>
<dbReference type="PANTHER" id="PTHR33067">
    <property type="entry name" value="RNA-DIRECTED DNA POLYMERASE-RELATED"/>
    <property type="match status" value="1"/>
</dbReference>
<dbReference type="AlphaFoldDB" id="A0A151RM74"/>
<dbReference type="InterPro" id="IPR021109">
    <property type="entry name" value="Peptidase_aspartic_dom_sf"/>
</dbReference>
<dbReference type="PANTHER" id="PTHR33067:SF9">
    <property type="entry name" value="RNA-DIRECTED DNA POLYMERASE"/>
    <property type="match status" value="1"/>
</dbReference>
<evidence type="ECO:0000313" key="2">
    <source>
        <dbReference type="EMBL" id="KYP43575.1"/>
    </source>
</evidence>
<evidence type="ECO:0000313" key="3">
    <source>
        <dbReference type="Proteomes" id="UP000075243"/>
    </source>
</evidence>
<reference evidence="2" key="1">
    <citation type="journal article" date="2012" name="Nat. Biotechnol.">
        <title>Draft genome sequence of pigeonpea (Cajanus cajan), an orphan legume crop of resource-poor farmers.</title>
        <authorList>
            <person name="Varshney R.K."/>
            <person name="Chen W."/>
            <person name="Li Y."/>
            <person name="Bharti A.K."/>
            <person name="Saxena R.K."/>
            <person name="Schlueter J.A."/>
            <person name="Donoghue M.T."/>
            <person name="Azam S."/>
            <person name="Fan G."/>
            <person name="Whaley A.M."/>
            <person name="Farmer A.D."/>
            <person name="Sheridan J."/>
            <person name="Iwata A."/>
            <person name="Tuteja R."/>
            <person name="Penmetsa R.V."/>
            <person name="Wu W."/>
            <person name="Upadhyaya H.D."/>
            <person name="Yang S.P."/>
            <person name="Shah T."/>
            <person name="Saxena K.B."/>
            <person name="Michael T."/>
            <person name="McCombie W.R."/>
            <person name="Yang B."/>
            <person name="Zhang G."/>
            <person name="Yang H."/>
            <person name="Wang J."/>
            <person name="Spillane C."/>
            <person name="Cook D.R."/>
            <person name="May G.D."/>
            <person name="Xu X."/>
            <person name="Jackson S.A."/>
        </authorList>
    </citation>
    <scope>NUCLEOTIDE SEQUENCE [LARGE SCALE GENOMIC DNA]</scope>
</reference>
<gene>
    <name evidence="2" type="ORF">KK1_035002</name>
</gene>